<feature type="compositionally biased region" description="Pro residues" evidence="1">
    <location>
        <begin position="276"/>
        <end position="285"/>
    </location>
</feature>
<organism evidence="2 3">
    <name type="scientific">Puccinia sorghi</name>
    <dbReference type="NCBI Taxonomy" id="27349"/>
    <lineage>
        <taxon>Eukaryota</taxon>
        <taxon>Fungi</taxon>
        <taxon>Dikarya</taxon>
        <taxon>Basidiomycota</taxon>
        <taxon>Pucciniomycotina</taxon>
        <taxon>Pucciniomycetes</taxon>
        <taxon>Pucciniales</taxon>
        <taxon>Pucciniaceae</taxon>
        <taxon>Puccinia</taxon>
    </lineage>
</organism>
<name>A0A0L6UWG4_9BASI</name>
<proteinExistence type="predicted"/>
<gene>
    <name evidence="2" type="ORF">VP01_3645g2</name>
</gene>
<evidence type="ECO:0000313" key="3">
    <source>
        <dbReference type="Proteomes" id="UP000037035"/>
    </source>
</evidence>
<accession>A0A0L6UWG4</accession>
<reference evidence="2 3" key="1">
    <citation type="submission" date="2015-08" db="EMBL/GenBank/DDBJ databases">
        <title>Next Generation Sequencing and Analysis of the Genome of Puccinia sorghi L Schw, the Causal Agent of Maize Common Rust.</title>
        <authorList>
            <person name="Rochi L."/>
            <person name="Burguener G."/>
            <person name="Darino M."/>
            <person name="Turjanski A."/>
            <person name="Kreff E."/>
            <person name="Dieguez M.J."/>
            <person name="Sacco F."/>
        </authorList>
    </citation>
    <scope>NUCLEOTIDE SEQUENCE [LARGE SCALE GENOMIC DNA]</scope>
    <source>
        <strain evidence="2 3">RO10H11247</strain>
    </source>
</reference>
<dbReference type="VEuPathDB" id="FungiDB:VP01_3645g2"/>
<sequence>MGVFLQYLIGVQNWEPLANINWINHALDIFLGLIEMNEVVLIEGRLPYALPISSKFFNWAESIKISHIINLAMQLLYSDPAETKKAWISLFQADWTTFSKCKQANLTQYFIQFFSKKILMKDRLQSYSCATSSPGKIPRENVHCLMLKTQVITKIDIIILRAAAKSPVKLWHICMRNSKLTSFTVVKWRSKSVCIKTYAAMSYEQIGEWKVAEQSLSSYLPPVQQSEIVQEKSRANILHFGQGKYNLWENHWVLFSSKIQQNLGQRYSNQSASHPPNQPQSSTPPTPLLFEHVDKIIGTLKTQFPLLAALSMEMLVEWPFKQFMAPPEEDVYLLISAFLQEDLGLRKEARPGVDQG</sequence>
<dbReference type="OrthoDB" id="3365172at2759"/>
<evidence type="ECO:0000256" key="1">
    <source>
        <dbReference type="SAM" id="MobiDB-lite"/>
    </source>
</evidence>
<keyword evidence="3" id="KW-1185">Reference proteome</keyword>
<protein>
    <submittedName>
        <fullName evidence="2">Uncharacterized protein</fullName>
    </submittedName>
</protein>
<evidence type="ECO:0000313" key="2">
    <source>
        <dbReference type="EMBL" id="KNZ52220.1"/>
    </source>
</evidence>
<dbReference type="Proteomes" id="UP000037035">
    <property type="component" value="Unassembled WGS sequence"/>
</dbReference>
<comment type="caution">
    <text evidence="2">The sequence shown here is derived from an EMBL/GenBank/DDBJ whole genome shotgun (WGS) entry which is preliminary data.</text>
</comment>
<dbReference type="STRING" id="27349.A0A0L6UWG4"/>
<dbReference type="InterPro" id="IPR046805">
    <property type="entry name" value="Tra1_ring"/>
</dbReference>
<dbReference type="EMBL" id="LAVV01008663">
    <property type="protein sequence ID" value="KNZ52220.1"/>
    <property type="molecule type" value="Genomic_DNA"/>
</dbReference>
<dbReference type="AlphaFoldDB" id="A0A0L6UWG4"/>
<dbReference type="Pfam" id="PF20206">
    <property type="entry name" value="Tra1_ring"/>
    <property type="match status" value="1"/>
</dbReference>
<feature type="region of interest" description="Disordered" evidence="1">
    <location>
        <begin position="266"/>
        <end position="285"/>
    </location>
</feature>